<reference evidence="2 3" key="1">
    <citation type="submission" date="2012-04" db="EMBL/GenBank/DDBJ databases">
        <title>The Genome Sequence of Saprolegnia declina VS20.</title>
        <authorList>
            <consortium name="The Broad Institute Genome Sequencing Platform"/>
            <person name="Russ C."/>
            <person name="Nusbaum C."/>
            <person name="Tyler B."/>
            <person name="van West P."/>
            <person name="Dieguez-Uribeondo J."/>
            <person name="de Bruijn I."/>
            <person name="Tripathy S."/>
            <person name="Jiang R."/>
            <person name="Young S.K."/>
            <person name="Zeng Q."/>
            <person name="Gargeya S."/>
            <person name="Fitzgerald M."/>
            <person name="Haas B."/>
            <person name="Abouelleil A."/>
            <person name="Alvarado L."/>
            <person name="Arachchi H.M."/>
            <person name="Berlin A."/>
            <person name="Chapman S.B."/>
            <person name="Goldberg J."/>
            <person name="Griggs A."/>
            <person name="Gujja S."/>
            <person name="Hansen M."/>
            <person name="Howarth C."/>
            <person name="Imamovic A."/>
            <person name="Larimer J."/>
            <person name="McCowen C."/>
            <person name="Montmayeur A."/>
            <person name="Murphy C."/>
            <person name="Neiman D."/>
            <person name="Pearson M."/>
            <person name="Priest M."/>
            <person name="Roberts A."/>
            <person name="Saif S."/>
            <person name="Shea T."/>
            <person name="Sisk P."/>
            <person name="Sykes S."/>
            <person name="Wortman J."/>
            <person name="Nusbaum C."/>
            <person name="Birren B."/>
        </authorList>
    </citation>
    <scope>NUCLEOTIDE SEQUENCE [LARGE SCALE GENOMIC DNA]</scope>
    <source>
        <strain evidence="2 3">VS20</strain>
    </source>
</reference>
<dbReference type="VEuPathDB" id="FungiDB:SDRG_08933"/>
<dbReference type="InParanoid" id="T0RM01"/>
<evidence type="ECO:0000313" key="2">
    <source>
        <dbReference type="EMBL" id="EQC33418.1"/>
    </source>
</evidence>
<dbReference type="RefSeq" id="XP_008613058.1">
    <property type="nucleotide sequence ID" value="XM_008614836.1"/>
</dbReference>
<feature type="region of interest" description="Disordered" evidence="1">
    <location>
        <begin position="74"/>
        <end position="101"/>
    </location>
</feature>
<dbReference type="OrthoDB" id="79115at2759"/>
<dbReference type="OMA" id="NCTNVRS"/>
<gene>
    <name evidence="2" type="ORF">SDRG_08933</name>
</gene>
<evidence type="ECO:0000313" key="3">
    <source>
        <dbReference type="Proteomes" id="UP000030762"/>
    </source>
</evidence>
<dbReference type="Proteomes" id="UP000030762">
    <property type="component" value="Unassembled WGS sequence"/>
</dbReference>
<dbReference type="GeneID" id="19949660"/>
<protein>
    <submittedName>
        <fullName evidence="2">Uncharacterized protein</fullName>
    </submittedName>
</protein>
<proteinExistence type="predicted"/>
<dbReference type="AlphaFoldDB" id="T0RM01"/>
<organism evidence="2 3">
    <name type="scientific">Saprolegnia diclina (strain VS20)</name>
    <dbReference type="NCBI Taxonomy" id="1156394"/>
    <lineage>
        <taxon>Eukaryota</taxon>
        <taxon>Sar</taxon>
        <taxon>Stramenopiles</taxon>
        <taxon>Oomycota</taxon>
        <taxon>Saprolegniomycetes</taxon>
        <taxon>Saprolegniales</taxon>
        <taxon>Saprolegniaceae</taxon>
        <taxon>Saprolegnia</taxon>
    </lineage>
</organism>
<accession>T0RM01</accession>
<name>T0RM01_SAPDV</name>
<keyword evidence="3" id="KW-1185">Reference proteome</keyword>
<evidence type="ECO:0000256" key="1">
    <source>
        <dbReference type="SAM" id="MobiDB-lite"/>
    </source>
</evidence>
<dbReference type="EMBL" id="JH767159">
    <property type="protein sequence ID" value="EQC33418.1"/>
    <property type="molecule type" value="Genomic_DNA"/>
</dbReference>
<sequence length="122" mass="14021">MLMESHAAMYYPNSPYYYHNSTTMAPPPPRKSPYELKCKYAFKNCTNVRSQKRTGGLHTLCEFHRQKANEIQKAYAQKKRLNPKPPSPSQPTSVEPIPFSDGRTDEAAIAFEDCLDLIRLLR</sequence>